<sequence length="106" mass="11508">MSLLGRFGAGLQLARKSRGLTQEDFSIVSSRTYLSSLERGQKSPTISKIEEIASVIGIHPMSLLALAYLPNTESEQRKLCELVSAELRSIRGAGDPENSSNKQDDG</sequence>
<dbReference type="InterPro" id="IPR010982">
    <property type="entry name" value="Lambda_DNA-bd_dom_sf"/>
</dbReference>
<proteinExistence type="predicted"/>
<dbReference type="RefSeq" id="WP_145646867.1">
    <property type="nucleotide sequence ID" value="NZ_VLLB01000001.1"/>
</dbReference>
<evidence type="ECO:0000259" key="1">
    <source>
        <dbReference type="PROSITE" id="PS50943"/>
    </source>
</evidence>
<dbReference type="SUPFAM" id="SSF47413">
    <property type="entry name" value="lambda repressor-like DNA-binding domains"/>
    <property type="match status" value="1"/>
</dbReference>
<keyword evidence="3" id="KW-1185">Reference proteome</keyword>
<accession>A0A562RJ91</accession>
<evidence type="ECO:0000313" key="2">
    <source>
        <dbReference type="EMBL" id="TWI69128.1"/>
    </source>
</evidence>
<feature type="domain" description="HTH cro/C1-type" evidence="1">
    <location>
        <begin position="11"/>
        <end position="64"/>
    </location>
</feature>
<gene>
    <name evidence="2" type="ORF">IP91_00194</name>
</gene>
<dbReference type="EMBL" id="VLLB01000001">
    <property type="protein sequence ID" value="TWI69128.1"/>
    <property type="molecule type" value="Genomic_DNA"/>
</dbReference>
<dbReference type="Proteomes" id="UP000318431">
    <property type="component" value="Unassembled WGS sequence"/>
</dbReference>
<protein>
    <submittedName>
        <fullName evidence="2">Helix-turn-helix protein</fullName>
    </submittedName>
</protein>
<dbReference type="GO" id="GO:0003677">
    <property type="term" value="F:DNA binding"/>
    <property type="evidence" value="ECO:0007669"/>
    <property type="project" value="InterPro"/>
</dbReference>
<dbReference type="AlphaFoldDB" id="A0A562RJ91"/>
<dbReference type="CDD" id="cd00093">
    <property type="entry name" value="HTH_XRE"/>
    <property type="match status" value="1"/>
</dbReference>
<comment type="caution">
    <text evidence="2">The sequence shown here is derived from an EMBL/GenBank/DDBJ whole genome shotgun (WGS) entry which is preliminary data.</text>
</comment>
<dbReference type="Pfam" id="PF01381">
    <property type="entry name" value="HTH_3"/>
    <property type="match status" value="1"/>
</dbReference>
<organism evidence="2 3">
    <name type="scientific">Pseudoduganella lurida</name>
    <dbReference type="NCBI Taxonomy" id="1036180"/>
    <lineage>
        <taxon>Bacteria</taxon>
        <taxon>Pseudomonadati</taxon>
        <taxon>Pseudomonadota</taxon>
        <taxon>Betaproteobacteria</taxon>
        <taxon>Burkholderiales</taxon>
        <taxon>Oxalobacteraceae</taxon>
        <taxon>Telluria group</taxon>
        <taxon>Pseudoduganella</taxon>
    </lineage>
</organism>
<name>A0A562RJ91_9BURK</name>
<dbReference type="Gene3D" id="1.10.260.40">
    <property type="entry name" value="lambda repressor-like DNA-binding domains"/>
    <property type="match status" value="1"/>
</dbReference>
<dbReference type="PROSITE" id="PS50943">
    <property type="entry name" value="HTH_CROC1"/>
    <property type="match status" value="1"/>
</dbReference>
<dbReference type="OrthoDB" id="8527218at2"/>
<reference evidence="2 3" key="1">
    <citation type="journal article" date="2015" name="Stand. Genomic Sci.">
        <title>Genomic Encyclopedia of Bacterial and Archaeal Type Strains, Phase III: the genomes of soil and plant-associated and newly described type strains.</title>
        <authorList>
            <person name="Whitman W.B."/>
            <person name="Woyke T."/>
            <person name="Klenk H.P."/>
            <person name="Zhou Y."/>
            <person name="Lilburn T.G."/>
            <person name="Beck B.J."/>
            <person name="De Vos P."/>
            <person name="Vandamme P."/>
            <person name="Eisen J.A."/>
            <person name="Garrity G."/>
            <person name="Hugenholtz P."/>
            <person name="Kyrpides N.C."/>
        </authorList>
    </citation>
    <scope>NUCLEOTIDE SEQUENCE [LARGE SCALE GENOMIC DNA]</scope>
    <source>
        <strain evidence="2 3">CGMCC 1.10822</strain>
    </source>
</reference>
<dbReference type="SMART" id="SM00530">
    <property type="entry name" value="HTH_XRE"/>
    <property type="match status" value="1"/>
</dbReference>
<dbReference type="InterPro" id="IPR001387">
    <property type="entry name" value="Cro/C1-type_HTH"/>
</dbReference>
<evidence type="ECO:0000313" key="3">
    <source>
        <dbReference type="Proteomes" id="UP000318431"/>
    </source>
</evidence>